<protein>
    <submittedName>
        <fullName evidence="1">L-rhamnose mutarotase</fullName>
    </submittedName>
</protein>
<organism evidence="1 2">
    <name type="scientific">Pedobacter steynii</name>
    <dbReference type="NCBI Taxonomy" id="430522"/>
    <lineage>
        <taxon>Bacteria</taxon>
        <taxon>Pseudomonadati</taxon>
        <taxon>Bacteroidota</taxon>
        <taxon>Sphingobacteriia</taxon>
        <taxon>Sphingobacteriales</taxon>
        <taxon>Sphingobacteriaceae</taxon>
        <taxon>Pedobacter</taxon>
    </lineage>
</organism>
<dbReference type="Pfam" id="PF05336">
    <property type="entry name" value="rhaM"/>
    <property type="match status" value="1"/>
</dbReference>
<dbReference type="InterPro" id="IPR011008">
    <property type="entry name" value="Dimeric_a/b-barrel"/>
</dbReference>
<name>A0A1G9WBZ0_9SPHI</name>
<dbReference type="EMBL" id="FNGY01000005">
    <property type="protein sequence ID" value="SDM82058.1"/>
    <property type="molecule type" value="Genomic_DNA"/>
</dbReference>
<keyword evidence="2" id="KW-1185">Reference proteome</keyword>
<dbReference type="PANTHER" id="PTHR43239">
    <property type="entry name" value="UPF0734 PROTEIN DDB_G0273871/DDB_G0273177"/>
    <property type="match status" value="1"/>
</dbReference>
<proteinExistence type="predicted"/>
<dbReference type="STRING" id="430522.BFS30_06730"/>
<dbReference type="Proteomes" id="UP000183200">
    <property type="component" value="Unassembled WGS sequence"/>
</dbReference>
<dbReference type="PANTHER" id="PTHR43239:SF1">
    <property type="entry name" value="UPF0734 PROTEIN DDB_G0273871_DDB_G0273177"/>
    <property type="match status" value="1"/>
</dbReference>
<dbReference type="GO" id="GO:0016857">
    <property type="term" value="F:racemase and epimerase activity, acting on carbohydrates and derivatives"/>
    <property type="evidence" value="ECO:0007669"/>
    <property type="project" value="InterPro"/>
</dbReference>
<sequence length="115" mass="13539">MKLKVMSKQYYLTLDLKADDQLIAEYEEMHQAVWPEIIDSIKSSGILNMEIYRTGNRLFMIMVVSDDFSFEQKAAMDAGNEKVQEWETLMWKYQQAVPGAKPGEKWMMMDKIFQL</sequence>
<dbReference type="Gene3D" id="3.30.70.100">
    <property type="match status" value="1"/>
</dbReference>
<evidence type="ECO:0000313" key="2">
    <source>
        <dbReference type="Proteomes" id="UP000183200"/>
    </source>
</evidence>
<reference evidence="2" key="1">
    <citation type="submission" date="2016-10" db="EMBL/GenBank/DDBJ databases">
        <authorList>
            <person name="Varghese N."/>
            <person name="Submissions S."/>
        </authorList>
    </citation>
    <scope>NUCLEOTIDE SEQUENCE [LARGE SCALE GENOMIC DNA]</scope>
    <source>
        <strain evidence="2">DSM 19110</strain>
    </source>
</reference>
<dbReference type="SUPFAM" id="SSF54909">
    <property type="entry name" value="Dimeric alpha+beta barrel"/>
    <property type="match status" value="1"/>
</dbReference>
<gene>
    <name evidence="1" type="ORF">SAMN05421820_105127</name>
</gene>
<dbReference type="InterPro" id="IPR052996">
    <property type="entry name" value="Carb_Metab_Mutarotase"/>
</dbReference>
<accession>A0A1G9WBZ0</accession>
<dbReference type="InterPro" id="IPR008000">
    <property type="entry name" value="Rham/fucose_mutarotase"/>
</dbReference>
<dbReference type="AlphaFoldDB" id="A0A1G9WBZ0"/>
<evidence type="ECO:0000313" key="1">
    <source>
        <dbReference type="EMBL" id="SDM82058.1"/>
    </source>
</evidence>